<dbReference type="EMBL" id="JACCKD010000013">
    <property type="protein sequence ID" value="MBA0128326.1"/>
    <property type="molecule type" value="Genomic_DNA"/>
</dbReference>
<keyword evidence="3" id="KW-1185">Reference proteome</keyword>
<protein>
    <recommendedName>
        <fullName evidence="1">DUF6457 domain-containing protein</fullName>
    </recommendedName>
</protein>
<evidence type="ECO:0000313" key="2">
    <source>
        <dbReference type="EMBL" id="MBA0128326.1"/>
    </source>
</evidence>
<feature type="domain" description="DUF6457" evidence="1">
    <location>
        <begin position="2"/>
        <end position="72"/>
    </location>
</feature>
<evidence type="ECO:0000259" key="1">
    <source>
        <dbReference type="Pfam" id="PF20058"/>
    </source>
</evidence>
<name>A0A838AG39_9PSEU</name>
<dbReference type="AlphaFoldDB" id="A0A838AG39"/>
<dbReference type="Pfam" id="PF20058">
    <property type="entry name" value="DUF6457"/>
    <property type="match status" value="1"/>
</dbReference>
<evidence type="ECO:0000313" key="3">
    <source>
        <dbReference type="Proteomes" id="UP000582974"/>
    </source>
</evidence>
<accession>A0A838AG39</accession>
<dbReference type="Proteomes" id="UP000582974">
    <property type="component" value="Unassembled WGS sequence"/>
</dbReference>
<comment type="caution">
    <text evidence="2">The sequence shown here is derived from an EMBL/GenBank/DDBJ whole genome shotgun (WGS) entry which is preliminary data.</text>
</comment>
<sequence length="81" mass="9048">MRELRMWTSALEADLGIDSDQLDYELIDAVAREVGRAVADPAASLSAYLLGMAVGRGFSSCEAARRVCERARCWPRVDWRD</sequence>
<organism evidence="2 3">
    <name type="scientific">Haloechinothrix aidingensis</name>
    <dbReference type="NCBI Taxonomy" id="2752311"/>
    <lineage>
        <taxon>Bacteria</taxon>
        <taxon>Bacillati</taxon>
        <taxon>Actinomycetota</taxon>
        <taxon>Actinomycetes</taxon>
        <taxon>Pseudonocardiales</taxon>
        <taxon>Pseudonocardiaceae</taxon>
        <taxon>Haloechinothrix</taxon>
    </lineage>
</organism>
<dbReference type="InterPro" id="IPR045598">
    <property type="entry name" value="DUF6457"/>
</dbReference>
<proteinExistence type="predicted"/>
<dbReference type="RefSeq" id="WP_180895131.1">
    <property type="nucleotide sequence ID" value="NZ_JACCKD010000013.1"/>
</dbReference>
<reference evidence="2 3" key="1">
    <citation type="submission" date="2020-07" db="EMBL/GenBank/DDBJ databases">
        <title>Genome of Haloechinothrix sp.</title>
        <authorList>
            <person name="Tang S.-K."/>
            <person name="Yang L."/>
            <person name="Zhu W.-Y."/>
        </authorList>
    </citation>
    <scope>NUCLEOTIDE SEQUENCE [LARGE SCALE GENOMIC DNA]</scope>
    <source>
        <strain evidence="2 3">YIM 98757</strain>
    </source>
</reference>
<gene>
    <name evidence="2" type="ORF">H0B56_22505</name>
</gene>